<dbReference type="GO" id="GO:0005829">
    <property type="term" value="C:cytosol"/>
    <property type="evidence" value="ECO:0007669"/>
    <property type="project" value="TreeGrafter"/>
</dbReference>
<dbReference type="Pfam" id="PF02780">
    <property type="entry name" value="Transketolase_C"/>
    <property type="match status" value="1"/>
</dbReference>
<evidence type="ECO:0000256" key="9">
    <source>
        <dbReference type="ARBA" id="ARBA00023229"/>
    </source>
</evidence>
<dbReference type="GO" id="GO:0030976">
    <property type="term" value="F:thiamine pyrophosphate binding"/>
    <property type="evidence" value="ECO:0007669"/>
    <property type="project" value="UniProtKB-UniRule"/>
</dbReference>
<dbReference type="PANTHER" id="PTHR43322">
    <property type="entry name" value="1-D-DEOXYXYLULOSE 5-PHOSPHATE SYNTHASE-RELATED"/>
    <property type="match status" value="1"/>
</dbReference>
<keyword evidence="5 10" id="KW-0479">Metal-binding</keyword>
<dbReference type="InterPro" id="IPR029061">
    <property type="entry name" value="THDP-binding"/>
</dbReference>
<dbReference type="AlphaFoldDB" id="K0YRS4"/>
<comment type="caution">
    <text evidence="12">The sequence shown here is derived from an EMBL/GenBank/DDBJ whole genome shotgun (WGS) entry which is preliminary data.</text>
</comment>
<dbReference type="Pfam" id="PF02779">
    <property type="entry name" value="Transket_pyr"/>
    <property type="match status" value="1"/>
</dbReference>
<gene>
    <name evidence="10" type="primary">dxs</name>
    <name evidence="12" type="ORF">HMPREF9241_00926</name>
</gene>
<keyword evidence="13" id="KW-1185">Reference proteome</keyword>
<comment type="similarity">
    <text evidence="2 10">Belongs to the transketolase family. DXPS subfamily.</text>
</comment>
<dbReference type="SUPFAM" id="SSF52922">
    <property type="entry name" value="TK C-terminal domain-like"/>
    <property type="match status" value="1"/>
</dbReference>
<dbReference type="GO" id="GO:0016114">
    <property type="term" value="P:terpenoid biosynthetic process"/>
    <property type="evidence" value="ECO:0007669"/>
    <property type="project" value="UniProtKB-UniRule"/>
</dbReference>
<evidence type="ECO:0000256" key="1">
    <source>
        <dbReference type="ARBA" id="ARBA00004980"/>
    </source>
</evidence>
<evidence type="ECO:0000256" key="6">
    <source>
        <dbReference type="ARBA" id="ARBA00022842"/>
    </source>
</evidence>
<dbReference type="GO" id="GO:0009228">
    <property type="term" value="P:thiamine biosynthetic process"/>
    <property type="evidence" value="ECO:0007669"/>
    <property type="project" value="UniProtKB-UniRule"/>
</dbReference>
<keyword evidence="9 10" id="KW-0414">Isoprene biosynthesis</keyword>
<comment type="function">
    <text evidence="10">Catalyzes the acyloin condensation reaction between C atoms 2 and 3 of pyruvate and glyceraldehyde 3-phosphate to yield 1-deoxy-D-xylulose-5-phosphate (DXP).</text>
</comment>
<dbReference type="HAMAP" id="MF_00315">
    <property type="entry name" value="DXP_synth"/>
    <property type="match status" value="1"/>
</dbReference>
<name>K0YRS4_9ACTO</name>
<dbReference type="InterPro" id="IPR020826">
    <property type="entry name" value="Transketolase_BS"/>
</dbReference>
<evidence type="ECO:0000256" key="5">
    <source>
        <dbReference type="ARBA" id="ARBA00022723"/>
    </source>
</evidence>
<dbReference type="PROSITE" id="PS00801">
    <property type="entry name" value="TRANSKETOLASE_1"/>
    <property type="match status" value="1"/>
</dbReference>
<evidence type="ECO:0000313" key="13">
    <source>
        <dbReference type="Proteomes" id="UP000003994"/>
    </source>
</evidence>
<keyword evidence="6 10" id="KW-0460">Magnesium</keyword>
<evidence type="ECO:0000256" key="4">
    <source>
        <dbReference type="ARBA" id="ARBA00022679"/>
    </source>
</evidence>
<feature type="binding site" evidence="10">
    <location>
        <position position="188"/>
    </location>
    <ligand>
        <name>thiamine diphosphate</name>
        <dbReference type="ChEBI" id="CHEBI:58937"/>
    </ligand>
</feature>
<dbReference type="Gene3D" id="3.40.50.970">
    <property type="match status" value="2"/>
</dbReference>
<feature type="binding site" evidence="10">
    <location>
        <position position="299"/>
    </location>
    <ligand>
        <name>thiamine diphosphate</name>
        <dbReference type="ChEBI" id="CHEBI:58937"/>
    </ligand>
</feature>
<evidence type="ECO:0000259" key="11">
    <source>
        <dbReference type="SMART" id="SM00861"/>
    </source>
</evidence>
<dbReference type="eggNOG" id="COG1154">
    <property type="taxonomic scope" value="Bacteria"/>
</dbReference>
<feature type="binding site" evidence="10">
    <location>
        <position position="158"/>
    </location>
    <ligand>
        <name>Mg(2+)</name>
        <dbReference type="ChEBI" id="CHEBI:18420"/>
    </ligand>
</feature>
<dbReference type="NCBIfam" id="TIGR00204">
    <property type="entry name" value="dxs"/>
    <property type="match status" value="1"/>
</dbReference>
<keyword evidence="7 10" id="KW-0784">Thiamine biosynthesis</keyword>
<feature type="binding site" evidence="10">
    <location>
        <position position="188"/>
    </location>
    <ligand>
        <name>Mg(2+)</name>
        <dbReference type="ChEBI" id="CHEBI:18420"/>
    </ligand>
</feature>
<feature type="binding site" evidence="10">
    <location>
        <position position="380"/>
    </location>
    <ligand>
        <name>thiamine diphosphate</name>
        <dbReference type="ChEBI" id="CHEBI:58937"/>
    </ligand>
</feature>
<dbReference type="Pfam" id="PF13292">
    <property type="entry name" value="DXP_synthase_N"/>
    <property type="match status" value="1"/>
</dbReference>
<evidence type="ECO:0000256" key="2">
    <source>
        <dbReference type="ARBA" id="ARBA00011081"/>
    </source>
</evidence>
<protein>
    <recommendedName>
        <fullName evidence="10">1-deoxy-D-xylulose-5-phosphate synthase</fullName>
        <ecNumber evidence="10">2.2.1.7</ecNumber>
    </recommendedName>
    <alternativeName>
        <fullName evidence="10">1-deoxyxylulose-5-phosphate synthase</fullName>
        <shortName evidence="10">DXP synthase</shortName>
        <shortName evidence="10">DXPS</shortName>
    </alternativeName>
</protein>
<dbReference type="STRING" id="883077.HMPREF9241_00926"/>
<dbReference type="SMART" id="SM00861">
    <property type="entry name" value="Transket_pyr"/>
    <property type="match status" value="1"/>
</dbReference>
<sequence>MATSMRAMTSSDADMPLLTSIHSPSDLRTLSEAQLVQLSKEIRSFLITNVSKTGGHLGPNLGVVELTIALHRVFRSPKDTILFDTGHQAYVHKLLTGRQDFSGLRQEGGLSGYPSRSESDHDVIESSHASSSLAWADGISREKKRRGDASSTVAIIGDGALTGGMAWEALNTIAESTDRRVVVVVNDNGRSYAPTIGGVAHHLDALRTSEGYERALAWGKRHLLALGDPGKAAYDALHGLKTGIKDVIAPQAMFEDLGFKYLGPVNGHNETELETTLQRARTSKHPVLVHVITQKGRGYTPAEEDIADRFHAVGPIHPETGLPVAPARFGWTSVFADEIVKIAREDDTVVGVTAAMMAPVGLKPFHEEFPDRVVDVGIAEQEAIASAAGMAYAGAHPVVALYATFLNRAFDQLLMDVALHKAGVTVVLDRAGITGADGASHNGVWDIAMCSIIPSLELAAPRDEATLRASLRRAVGVKDRPTVLRYRKGSLPAPMNAIRSVNGVDVLFEPDTDDVDVLLVVAGAFGPEGLETARILTEQGKRVRVVDPVWLLPINPELASFAKQAQRVVTLEDGIVDGGFGWGVRDLLANESVDATVITLGVAKVFLRHAERESLLERCGLTAHQIAERISRTL</sequence>
<evidence type="ECO:0000256" key="10">
    <source>
        <dbReference type="HAMAP-Rule" id="MF_00315"/>
    </source>
</evidence>
<dbReference type="InterPro" id="IPR009014">
    <property type="entry name" value="Transketo_C/PFOR_II"/>
</dbReference>
<dbReference type="GO" id="GO:0000287">
    <property type="term" value="F:magnesium ion binding"/>
    <property type="evidence" value="ECO:0007669"/>
    <property type="project" value="UniProtKB-UniRule"/>
</dbReference>
<dbReference type="InterPro" id="IPR049557">
    <property type="entry name" value="Transketolase_CS"/>
</dbReference>
<comment type="cofactor">
    <cofactor evidence="10">
        <name>Mg(2+)</name>
        <dbReference type="ChEBI" id="CHEBI:18420"/>
    </cofactor>
    <text evidence="10">Binds 1 Mg(2+) ion per subunit.</text>
</comment>
<dbReference type="PANTHER" id="PTHR43322:SF5">
    <property type="entry name" value="1-DEOXY-D-XYLULOSE-5-PHOSPHATE SYNTHASE, CHLOROPLASTIC"/>
    <property type="match status" value="1"/>
</dbReference>
<keyword evidence="8 10" id="KW-0786">Thiamine pyrophosphate</keyword>
<dbReference type="InterPro" id="IPR005477">
    <property type="entry name" value="Dxylulose-5-P_synthase"/>
</dbReference>
<dbReference type="GO" id="GO:0008661">
    <property type="term" value="F:1-deoxy-D-xylulose-5-phosphate synthase activity"/>
    <property type="evidence" value="ECO:0007669"/>
    <property type="project" value="UniProtKB-UniRule"/>
</dbReference>
<dbReference type="PATRIC" id="fig|883077.3.peg.932"/>
<comment type="pathway">
    <text evidence="1 10">Metabolic intermediate biosynthesis; 1-deoxy-D-xylulose 5-phosphate biosynthesis; 1-deoxy-D-xylulose 5-phosphate from D-glyceraldehyde 3-phosphate and pyruvate: step 1/1.</text>
</comment>
<evidence type="ECO:0000256" key="8">
    <source>
        <dbReference type="ARBA" id="ARBA00023052"/>
    </source>
</evidence>
<dbReference type="HOGENOM" id="CLU_009227_1_4_11"/>
<dbReference type="EC" id="2.2.1.7" evidence="10"/>
<comment type="subunit">
    <text evidence="3 10">Homodimer.</text>
</comment>
<dbReference type="InterPro" id="IPR033248">
    <property type="entry name" value="Transketolase_C"/>
</dbReference>
<proteinExistence type="inferred from homology"/>
<reference evidence="12 13" key="1">
    <citation type="submission" date="2012-07" db="EMBL/GenBank/DDBJ databases">
        <title>The Genome Sequence of Actinomyces turicensis ACS-279-V-COL4.</title>
        <authorList>
            <consortium name="The Broad Institute Genome Sequencing Platform"/>
            <person name="Earl A."/>
            <person name="Ward D."/>
            <person name="Feldgarden M."/>
            <person name="Gevers D."/>
            <person name="Saerens B."/>
            <person name="Vaneechoutte M."/>
            <person name="Walker B."/>
            <person name="Young S.K."/>
            <person name="Zeng Q."/>
            <person name="Gargeya S."/>
            <person name="Fitzgerald M."/>
            <person name="Haas B."/>
            <person name="Abouelleil A."/>
            <person name="Alvarado L."/>
            <person name="Arachchi H.M."/>
            <person name="Berlin A."/>
            <person name="Chapman S.B."/>
            <person name="Goldberg J."/>
            <person name="Griggs A."/>
            <person name="Gujja S."/>
            <person name="Hansen M."/>
            <person name="Howarth C."/>
            <person name="Imamovic A."/>
            <person name="Larimer J."/>
            <person name="McCowen C."/>
            <person name="Montmayeur A."/>
            <person name="Murphy C."/>
            <person name="Neiman D."/>
            <person name="Pearson M."/>
            <person name="Priest M."/>
            <person name="Roberts A."/>
            <person name="Saif S."/>
            <person name="Shea T."/>
            <person name="Sisk P."/>
            <person name="Sykes S."/>
            <person name="Wortman J."/>
            <person name="Nusbaum C."/>
            <person name="Birren B."/>
        </authorList>
    </citation>
    <scope>NUCLEOTIDE SEQUENCE [LARGE SCALE GENOMIC DNA]</scope>
    <source>
        <strain evidence="12 13">ACS-279-V-Col4</strain>
    </source>
</reference>
<dbReference type="CDD" id="cd02007">
    <property type="entry name" value="TPP_DXS"/>
    <property type="match status" value="1"/>
</dbReference>
<dbReference type="Gene3D" id="3.40.50.920">
    <property type="match status" value="1"/>
</dbReference>
<evidence type="ECO:0000256" key="7">
    <source>
        <dbReference type="ARBA" id="ARBA00022977"/>
    </source>
</evidence>
<comment type="cofactor">
    <cofactor evidence="10">
        <name>thiamine diphosphate</name>
        <dbReference type="ChEBI" id="CHEBI:58937"/>
    </cofactor>
    <text evidence="10">Binds 1 thiamine pyrophosphate per subunit.</text>
</comment>
<accession>K0YRS4</accession>
<feature type="binding site" evidence="10">
    <location>
        <begin position="127"/>
        <end position="129"/>
    </location>
    <ligand>
        <name>thiamine diphosphate</name>
        <dbReference type="ChEBI" id="CHEBI:58937"/>
    </ligand>
</feature>
<organism evidence="12 13">
    <name type="scientific">Schaalia turicensis ACS-279-V-Col4</name>
    <dbReference type="NCBI Taxonomy" id="883077"/>
    <lineage>
        <taxon>Bacteria</taxon>
        <taxon>Bacillati</taxon>
        <taxon>Actinomycetota</taxon>
        <taxon>Actinomycetes</taxon>
        <taxon>Actinomycetales</taxon>
        <taxon>Actinomycetaceae</taxon>
        <taxon>Schaalia</taxon>
    </lineage>
</organism>
<dbReference type="NCBIfam" id="NF003933">
    <property type="entry name" value="PRK05444.2-2"/>
    <property type="match status" value="1"/>
</dbReference>
<dbReference type="GO" id="GO:0019288">
    <property type="term" value="P:isopentenyl diphosphate biosynthetic process, methylerythritol 4-phosphate pathway"/>
    <property type="evidence" value="ECO:0007669"/>
    <property type="project" value="TreeGrafter"/>
</dbReference>
<feature type="binding site" evidence="10">
    <location>
        <begin position="159"/>
        <end position="160"/>
    </location>
    <ligand>
        <name>thiamine diphosphate</name>
        <dbReference type="ChEBI" id="CHEBI:58937"/>
    </ligand>
</feature>
<feature type="domain" description="Transketolase-like pyrimidine-binding" evidence="11">
    <location>
        <begin position="329"/>
        <end position="493"/>
    </location>
</feature>
<dbReference type="SUPFAM" id="SSF52518">
    <property type="entry name" value="Thiamin diphosphate-binding fold (THDP-binding)"/>
    <property type="match status" value="2"/>
</dbReference>
<dbReference type="CDD" id="cd07033">
    <property type="entry name" value="TPP_PYR_DXS_TK_like"/>
    <property type="match status" value="1"/>
</dbReference>
<dbReference type="EMBL" id="AGWQ01000006">
    <property type="protein sequence ID" value="EJZ86301.1"/>
    <property type="molecule type" value="Genomic_DNA"/>
</dbReference>
<evidence type="ECO:0000313" key="12">
    <source>
        <dbReference type="EMBL" id="EJZ86301.1"/>
    </source>
</evidence>
<dbReference type="PROSITE" id="PS00802">
    <property type="entry name" value="TRANSKETOLASE_2"/>
    <property type="match status" value="1"/>
</dbReference>
<dbReference type="UniPathway" id="UPA00064">
    <property type="reaction ID" value="UER00091"/>
</dbReference>
<dbReference type="Proteomes" id="UP000003994">
    <property type="component" value="Unassembled WGS sequence"/>
</dbReference>
<evidence type="ECO:0000256" key="3">
    <source>
        <dbReference type="ARBA" id="ARBA00011738"/>
    </source>
</evidence>
<dbReference type="InterPro" id="IPR005475">
    <property type="entry name" value="Transketolase-like_Pyr-bd"/>
</dbReference>
<feature type="binding site" evidence="10">
    <location>
        <position position="87"/>
    </location>
    <ligand>
        <name>thiamine diphosphate</name>
        <dbReference type="ChEBI" id="CHEBI:58937"/>
    </ligand>
</feature>
<comment type="catalytic activity">
    <reaction evidence="10">
        <text>D-glyceraldehyde 3-phosphate + pyruvate + H(+) = 1-deoxy-D-xylulose 5-phosphate + CO2</text>
        <dbReference type="Rhea" id="RHEA:12605"/>
        <dbReference type="ChEBI" id="CHEBI:15361"/>
        <dbReference type="ChEBI" id="CHEBI:15378"/>
        <dbReference type="ChEBI" id="CHEBI:16526"/>
        <dbReference type="ChEBI" id="CHEBI:57792"/>
        <dbReference type="ChEBI" id="CHEBI:59776"/>
        <dbReference type="EC" id="2.2.1.7"/>
    </reaction>
</comment>
<keyword evidence="4 10" id="KW-0808">Transferase</keyword>